<sequence length="163" mass="18528">MAISNSIVLLILGVMATLFSIALDTLGTATFYTSYVRKHGTVERKTNNVIPFIMEYRICKKHLAKFFNIQFPGLRQTISEDSSLGPSALLPVNRRMCLNDQGLRTEQLISPTRSYSRREQIAPTRKACYSPLFVILFVIYTVYIPCISQVFISVVRSFSRPHT</sequence>
<proteinExistence type="predicted"/>
<feature type="transmembrane region" description="Helical" evidence="1">
    <location>
        <begin position="127"/>
        <end position="152"/>
    </location>
</feature>
<name>A0AAE1QRW4_9SOLA</name>
<reference evidence="2" key="1">
    <citation type="submission" date="2023-12" db="EMBL/GenBank/DDBJ databases">
        <title>Genome assembly of Anisodus tanguticus.</title>
        <authorList>
            <person name="Wang Y.-J."/>
        </authorList>
    </citation>
    <scope>NUCLEOTIDE SEQUENCE</scope>
    <source>
        <strain evidence="2">KB-2021</strain>
        <tissue evidence="2">Leaf</tissue>
    </source>
</reference>
<evidence type="ECO:0000313" key="3">
    <source>
        <dbReference type="Proteomes" id="UP001291623"/>
    </source>
</evidence>
<feature type="transmembrane region" description="Helical" evidence="1">
    <location>
        <begin position="6"/>
        <end position="35"/>
    </location>
</feature>
<dbReference type="EMBL" id="JAVYJV010000024">
    <property type="protein sequence ID" value="KAK4337593.1"/>
    <property type="molecule type" value="Genomic_DNA"/>
</dbReference>
<keyword evidence="1" id="KW-1133">Transmembrane helix</keyword>
<organism evidence="2 3">
    <name type="scientific">Anisodus tanguticus</name>
    <dbReference type="NCBI Taxonomy" id="243964"/>
    <lineage>
        <taxon>Eukaryota</taxon>
        <taxon>Viridiplantae</taxon>
        <taxon>Streptophyta</taxon>
        <taxon>Embryophyta</taxon>
        <taxon>Tracheophyta</taxon>
        <taxon>Spermatophyta</taxon>
        <taxon>Magnoliopsida</taxon>
        <taxon>eudicotyledons</taxon>
        <taxon>Gunneridae</taxon>
        <taxon>Pentapetalae</taxon>
        <taxon>asterids</taxon>
        <taxon>lamiids</taxon>
        <taxon>Solanales</taxon>
        <taxon>Solanaceae</taxon>
        <taxon>Solanoideae</taxon>
        <taxon>Hyoscyameae</taxon>
        <taxon>Anisodus</taxon>
    </lineage>
</organism>
<gene>
    <name evidence="2" type="ORF">RND71_042080</name>
</gene>
<keyword evidence="1" id="KW-0812">Transmembrane</keyword>
<keyword evidence="1" id="KW-0472">Membrane</keyword>
<evidence type="ECO:0000256" key="1">
    <source>
        <dbReference type="SAM" id="Phobius"/>
    </source>
</evidence>
<protein>
    <submittedName>
        <fullName evidence="2">Uncharacterized protein</fullName>
    </submittedName>
</protein>
<accession>A0AAE1QRW4</accession>
<keyword evidence="3" id="KW-1185">Reference proteome</keyword>
<comment type="caution">
    <text evidence="2">The sequence shown here is derived from an EMBL/GenBank/DDBJ whole genome shotgun (WGS) entry which is preliminary data.</text>
</comment>
<evidence type="ECO:0000313" key="2">
    <source>
        <dbReference type="EMBL" id="KAK4337593.1"/>
    </source>
</evidence>
<dbReference type="AlphaFoldDB" id="A0AAE1QRW4"/>
<dbReference type="Proteomes" id="UP001291623">
    <property type="component" value="Unassembled WGS sequence"/>
</dbReference>